<dbReference type="CDD" id="cd06850">
    <property type="entry name" value="biotinyl_domain"/>
    <property type="match status" value="1"/>
</dbReference>
<keyword evidence="8 9" id="KW-0092">Biotin</keyword>
<comment type="caution">
    <text evidence="11">The sequence shown here is derived from an EMBL/GenBank/DDBJ whole genome shotgun (WGS) entry which is preliminary data.</text>
</comment>
<dbReference type="InterPro" id="IPR001249">
    <property type="entry name" value="AcCoA_biotinCC"/>
</dbReference>
<evidence type="ECO:0000313" key="12">
    <source>
        <dbReference type="Proteomes" id="UP001526430"/>
    </source>
</evidence>
<evidence type="ECO:0000256" key="1">
    <source>
        <dbReference type="ARBA" id="ARBA00003761"/>
    </source>
</evidence>
<dbReference type="PROSITE" id="PS00188">
    <property type="entry name" value="BIOTIN"/>
    <property type="match status" value="1"/>
</dbReference>
<feature type="domain" description="Lipoyl-binding" evidence="10">
    <location>
        <begin position="91"/>
        <end position="167"/>
    </location>
</feature>
<dbReference type="PANTHER" id="PTHR45266:SF3">
    <property type="entry name" value="OXALOACETATE DECARBOXYLASE ALPHA CHAIN"/>
    <property type="match status" value="1"/>
</dbReference>
<evidence type="ECO:0000313" key="11">
    <source>
        <dbReference type="EMBL" id="MCW8087889.1"/>
    </source>
</evidence>
<keyword evidence="5 9" id="KW-0276">Fatty acid metabolism</keyword>
<dbReference type="PANTHER" id="PTHR45266">
    <property type="entry name" value="OXALOACETATE DECARBOXYLASE ALPHA CHAIN"/>
    <property type="match status" value="1"/>
</dbReference>
<proteinExistence type="predicted"/>
<evidence type="ECO:0000259" key="10">
    <source>
        <dbReference type="PROSITE" id="PS50968"/>
    </source>
</evidence>
<dbReference type="RefSeq" id="WP_301592096.1">
    <property type="nucleotide sequence ID" value="NZ_JAPFQI010000023.1"/>
</dbReference>
<sequence>MSNGVTVDADAIRKLAEILRDTDLTEIEVAEKDARIRVARVIPAPAPAQYFAAPAMAPMQAMATAAPAQAASVSPAVAPAASAPTLDASHPGLVTSPMVGVAYLSPEPGAPAYITLGAKVTAGQTLLLIEAMKTFNQIKAQKAGTVTRILIDNGTPVEYGEPLVLVE</sequence>
<dbReference type="NCBIfam" id="TIGR00531">
    <property type="entry name" value="BCCP"/>
    <property type="match status" value="1"/>
</dbReference>
<evidence type="ECO:0000256" key="6">
    <source>
        <dbReference type="ARBA" id="ARBA00023098"/>
    </source>
</evidence>
<name>A0ABT3P0E3_9PROT</name>
<evidence type="ECO:0000256" key="2">
    <source>
        <dbReference type="ARBA" id="ARBA00005194"/>
    </source>
</evidence>
<keyword evidence="7 9" id="KW-0275">Fatty acid biosynthesis</keyword>
<gene>
    <name evidence="11" type="primary">accB</name>
    <name evidence="11" type="ORF">OF850_19995</name>
</gene>
<dbReference type="InterPro" id="IPR000089">
    <property type="entry name" value="Biotin_lipoyl"/>
</dbReference>
<dbReference type="GO" id="GO:0003989">
    <property type="term" value="F:acetyl-CoA carboxylase activity"/>
    <property type="evidence" value="ECO:0007669"/>
    <property type="project" value="UniProtKB-EC"/>
</dbReference>
<dbReference type="InterPro" id="IPR011053">
    <property type="entry name" value="Single_hybrid_motif"/>
</dbReference>
<keyword evidence="11" id="KW-0436">Ligase</keyword>
<comment type="pathway">
    <text evidence="2 9">Lipid metabolism; fatty acid biosynthesis.</text>
</comment>
<accession>A0ABT3P0E3</accession>
<dbReference type="InterPro" id="IPR001882">
    <property type="entry name" value="Biotin_BS"/>
</dbReference>
<evidence type="ECO:0000256" key="8">
    <source>
        <dbReference type="ARBA" id="ARBA00023267"/>
    </source>
</evidence>
<dbReference type="Pfam" id="PF00364">
    <property type="entry name" value="Biotin_lipoyl"/>
    <property type="match status" value="1"/>
</dbReference>
<dbReference type="Gene3D" id="2.40.50.100">
    <property type="match status" value="1"/>
</dbReference>
<comment type="function">
    <text evidence="1 9">This protein is a component of the acetyl coenzyme A carboxylase complex; first, biotin carboxylase catalyzes the carboxylation of the carrier protein and then the transcarboxylase transfers the carboxyl group to form malonyl-CoA.</text>
</comment>
<reference evidence="11 12" key="1">
    <citation type="submission" date="2022-10" db="EMBL/GenBank/DDBJ databases">
        <title>Roseococcus glaciei nov., sp. nov., isolated from glacier.</title>
        <authorList>
            <person name="Liu Q."/>
            <person name="Xin Y.-H."/>
        </authorList>
    </citation>
    <scope>NUCLEOTIDE SEQUENCE [LARGE SCALE GENOMIC DNA]</scope>
    <source>
        <strain evidence="11 12">MDT2-1-1</strain>
    </source>
</reference>
<dbReference type="PROSITE" id="PS50968">
    <property type="entry name" value="BIOTINYL_LIPOYL"/>
    <property type="match status" value="1"/>
</dbReference>
<dbReference type="Proteomes" id="UP001526430">
    <property type="component" value="Unassembled WGS sequence"/>
</dbReference>
<evidence type="ECO:0000256" key="4">
    <source>
        <dbReference type="ARBA" id="ARBA00022516"/>
    </source>
</evidence>
<organism evidence="11 12">
    <name type="scientific">Sabulicella glaciei</name>
    <dbReference type="NCBI Taxonomy" id="2984948"/>
    <lineage>
        <taxon>Bacteria</taxon>
        <taxon>Pseudomonadati</taxon>
        <taxon>Pseudomonadota</taxon>
        <taxon>Alphaproteobacteria</taxon>
        <taxon>Acetobacterales</taxon>
        <taxon>Acetobacteraceae</taxon>
        <taxon>Sabulicella</taxon>
    </lineage>
</organism>
<dbReference type="PRINTS" id="PR01071">
    <property type="entry name" value="ACOABIOTINCC"/>
</dbReference>
<evidence type="ECO:0000256" key="7">
    <source>
        <dbReference type="ARBA" id="ARBA00023160"/>
    </source>
</evidence>
<evidence type="ECO:0000256" key="5">
    <source>
        <dbReference type="ARBA" id="ARBA00022832"/>
    </source>
</evidence>
<protein>
    <recommendedName>
        <fullName evidence="3 9">Biotin carboxyl carrier protein of acetyl-CoA carboxylase</fullName>
    </recommendedName>
</protein>
<dbReference type="EMBL" id="JAPFQI010000023">
    <property type="protein sequence ID" value="MCW8087889.1"/>
    <property type="molecule type" value="Genomic_DNA"/>
</dbReference>
<evidence type="ECO:0000256" key="3">
    <source>
        <dbReference type="ARBA" id="ARBA00017562"/>
    </source>
</evidence>
<keyword evidence="6 9" id="KW-0443">Lipid metabolism</keyword>
<keyword evidence="12" id="KW-1185">Reference proteome</keyword>
<dbReference type="InterPro" id="IPR050709">
    <property type="entry name" value="Biotin_Carboxyl_Carrier/Decarb"/>
</dbReference>
<dbReference type="SUPFAM" id="SSF51230">
    <property type="entry name" value="Single hybrid motif"/>
    <property type="match status" value="1"/>
</dbReference>
<keyword evidence="4 9" id="KW-0444">Lipid biosynthesis</keyword>
<evidence type="ECO:0000256" key="9">
    <source>
        <dbReference type="RuleBase" id="RU364072"/>
    </source>
</evidence>